<dbReference type="Proteomes" id="UP000319257">
    <property type="component" value="Unassembled WGS sequence"/>
</dbReference>
<dbReference type="GeneID" id="41973251"/>
<feature type="chain" id="PRO_5021500228" evidence="1">
    <location>
        <begin position="22"/>
        <end position="418"/>
    </location>
</feature>
<reference evidence="2 3" key="1">
    <citation type="submission" date="2019-06" db="EMBL/GenBank/DDBJ databases">
        <title>Draft genome sequence of the filamentous fungus Phialemoniopsis curvata isolated from diesel fuel.</title>
        <authorList>
            <person name="Varaljay V.A."/>
            <person name="Lyon W.J."/>
            <person name="Crouch A.L."/>
            <person name="Drake C.E."/>
            <person name="Hollomon J.M."/>
            <person name="Nadeau L.J."/>
            <person name="Nunn H.S."/>
            <person name="Stevenson B.S."/>
            <person name="Bojanowski C.L."/>
            <person name="Crookes-Goodson W.J."/>
        </authorList>
    </citation>
    <scope>NUCLEOTIDE SEQUENCE [LARGE SCALE GENOMIC DNA]</scope>
    <source>
        <strain evidence="2 3">D216</strain>
    </source>
</reference>
<keyword evidence="3" id="KW-1185">Reference proteome</keyword>
<dbReference type="InParanoid" id="A0A507BB84"/>
<keyword evidence="1" id="KW-0732">Signal</keyword>
<organism evidence="2 3">
    <name type="scientific">Thyridium curvatum</name>
    <dbReference type="NCBI Taxonomy" id="1093900"/>
    <lineage>
        <taxon>Eukaryota</taxon>
        <taxon>Fungi</taxon>
        <taxon>Dikarya</taxon>
        <taxon>Ascomycota</taxon>
        <taxon>Pezizomycotina</taxon>
        <taxon>Sordariomycetes</taxon>
        <taxon>Sordariomycetidae</taxon>
        <taxon>Thyridiales</taxon>
        <taxon>Thyridiaceae</taxon>
        <taxon>Thyridium</taxon>
    </lineage>
</organism>
<proteinExistence type="predicted"/>
<evidence type="ECO:0000313" key="3">
    <source>
        <dbReference type="Proteomes" id="UP000319257"/>
    </source>
</evidence>
<sequence>MKPSFYSFLAVVTALPAYGGAARYRPRVLDWESTVGHDDHGLEARGPMPSTNSMTYATCTSHHSKLEDIPANVPAPCGPLYTLDTLASLLNHSLHTFETHVSPRLRAVATRLAQDHTNAAIRAFYTAHGPDYFTCVVLEAETCCGTCQRQFGAAAPDCRYCDAALCPGGLRYANVSEPCPPDYSLRGNHAGNYDWDTVYWTLSAGEKADAFYADLERATGVRRGETVVGALDHRPDKGGCRAGGGNEDCYTRGWDFGVPVLKGVGKREEEMVGDVVGRVEGVVSRARGMSATMTDSLSDLRAGGDGGEKDWLGEMVDAVSLPVKMVVRIIEFLEEVIQVLEQADHVDFEEAIRKLVTALMLQIPPHIKEELETIIAQIDKEEWLDIFDIINQIVTAILPALEEGLSLDTTPGSDGGFV</sequence>
<accession>A0A507BB84</accession>
<dbReference type="OrthoDB" id="1046782at2759"/>
<dbReference type="EMBL" id="SKBQ01000031">
    <property type="protein sequence ID" value="TPX13860.1"/>
    <property type="molecule type" value="Genomic_DNA"/>
</dbReference>
<evidence type="ECO:0000256" key="1">
    <source>
        <dbReference type="SAM" id="SignalP"/>
    </source>
</evidence>
<protein>
    <submittedName>
        <fullName evidence="2">Uncharacterized protein</fullName>
    </submittedName>
</protein>
<evidence type="ECO:0000313" key="2">
    <source>
        <dbReference type="EMBL" id="TPX13860.1"/>
    </source>
</evidence>
<comment type="caution">
    <text evidence="2">The sequence shown here is derived from an EMBL/GenBank/DDBJ whole genome shotgun (WGS) entry which is preliminary data.</text>
</comment>
<feature type="signal peptide" evidence="1">
    <location>
        <begin position="1"/>
        <end position="21"/>
    </location>
</feature>
<dbReference type="RefSeq" id="XP_030995571.1">
    <property type="nucleotide sequence ID" value="XM_031140366.1"/>
</dbReference>
<dbReference type="AlphaFoldDB" id="A0A507BB84"/>
<name>A0A507BB84_9PEZI</name>
<gene>
    <name evidence="2" type="ORF">E0L32_005804</name>
</gene>